<reference evidence="3 4" key="1">
    <citation type="submission" date="2019-05" db="EMBL/GenBank/DDBJ databases">
        <title>Another draft genome of Portunus trituberculatus and its Hox gene families provides insights of decapod evolution.</title>
        <authorList>
            <person name="Jeong J.-H."/>
            <person name="Song I."/>
            <person name="Kim S."/>
            <person name="Choi T."/>
            <person name="Kim D."/>
            <person name="Ryu S."/>
            <person name="Kim W."/>
        </authorList>
    </citation>
    <scope>NUCLEOTIDE SEQUENCE [LARGE SCALE GENOMIC DNA]</scope>
    <source>
        <tissue evidence="3">Muscle</tissue>
    </source>
</reference>
<dbReference type="Proteomes" id="UP000324222">
    <property type="component" value="Unassembled WGS sequence"/>
</dbReference>
<dbReference type="GO" id="GO:0009755">
    <property type="term" value="P:hormone-mediated signaling pathway"/>
    <property type="evidence" value="ECO:0007669"/>
    <property type="project" value="TreeGrafter"/>
</dbReference>
<keyword evidence="2" id="KW-0732">Signal</keyword>
<dbReference type="PANTHER" id="PTHR24372">
    <property type="entry name" value="GLYCOPROTEIN HORMONE RECEPTOR"/>
    <property type="match status" value="1"/>
</dbReference>
<accession>A0A5B7K9M3</accession>
<keyword evidence="3" id="KW-0675">Receptor</keyword>
<proteinExistence type="predicted"/>
<evidence type="ECO:0000256" key="1">
    <source>
        <dbReference type="SAM" id="Phobius"/>
    </source>
</evidence>
<dbReference type="EMBL" id="VSRR010135517">
    <property type="protein sequence ID" value="MPD03287.1"/>
    <property type="molecule type" value="Genomic_DNA"/>
</dbReference>
<keyword evidence="1" id="KW-1133">Transmembrane helix</keyword>
<feature type="chain" id="PRO_5022992266" evidence="2">
    <location>
        <begin position="37"/>
        <end position="150"/>
    </location>
</feature>
<evidence type="ECO:0000256" key="2">
    <source>
        <dbReference type="SAM" id="SignalP"/>
    </source>
</evidence>
<keyword evidence="1" id="KW-0812">Transmembrane</keyword>
<dbReference type="GO" id="GO:0008528">
    <property type="term" value="F:G protein-coupled peptide receptor activity"/>
    <property type="evidence" value="ECO:0007669"/>
    <property type="project" value="TreeGrafter"/>
</dbReference>
<keyword evidence="4" id="KW-1185">Reference proteome</keyword>
<sequence>MVATTTTTVNITTKQQRKTTTTLLSILLILLPPLQPSPPPPPPPQLHIFTTHIYIHTSLISLPNPFYHPPPPLTLSPHLTLPFLTTVADLLTGLYLLVIAVKDREFRARYSDHAYYWMTSWQCTITGVLAMTSSEVRPLWCWWCIKWCRF</sequence>
<comment type="caution">
    <text evidence="3">The sequence shown here is derived from an EMBL/GenBank/DDBJ whole genome shotgun (WGS) entry which is preliminary data.</text>
</comment>
<feature type="transmembrane region" description="Helical" evidence="1">
    <location>
        <begin position="79"/>
        <end position="101"/>
    </location>
</feature>
<organism evidence="3 4">
    <name type="scientific">Portunus trituberculatus</name>
    <name type="common">Swimming crab</name>
    <name type="synonym">Neptunus trituberculatus</name>
    <dbReference type="NCBI Taxonomy" id="210409"/>
    <lineage>
        <taxon>Eukaryota</taxon>
        <taxon>Metazoa</taxon>
        <taxon>Ecdysozoa</taxon>
        <taxon>Arthropoda</taxon>
        <taxon>Crustacea</taxon>
        <taxon>Multicrustacea</taxon>
        <taxon>Malacostraca</taxon>
        <taxon>Eumalacostraca</taxon>
        <taxon>Eucarida</taxon>
        <taxon>Decapoda</taxon>
        <taxon>Pleocyemata</taxon>
        <taxon>Brachyura</taxon>
        <taxon>Eubrachyura</taxon>
        <taxon>Portunoidea</taxon>
        <taxon>Portunidae</taxon>
        <taxon>Portuninae</taxon>
        <taxon>Portunus</taxon>
    </lineage>
</organism>
<name>A0A5B7K9M3_PORTR</name>
<dbReference type="GO" id="GO:0007189">
    <property type="term" value="P:adenylate cyclase-activating G protein-coupled receptor signaling pathway"/>
    <property type="evidence" value="ECO:0007669"/>
    <property type="project" value="TreeGrafter"/>
</dbReference>
<evidence type="ECO:0000313" key="3">
    <source>
        <dbReference type="EMBL" id="MPD03287.1"/>
    </source>
</evidence>
<dbReference type="GO" id="GO:0005886">
    <property type="term" value="C:plasma membrane"/>
    <property type="evidence" value="ECO:0007669"/>
    <property type="project" value="TreeGrafter"/>
</dbReference>
<dbReference type="AlphaFoldDB" id="A0A5B7K9M3"/>
<dbReference type="PANTHER" id="PTHR24372:SF80">
    <property type="entry name" value="FI21465P1-RELATED"/>
    <property type="match status" value="1"/>
</dbReference>
<feature type="signal peptide" evidence="2">
    <location>
        <begin position="1"/>
        <end position="36"/>
    </location>
</feature>
<evidence type="ECO:0000313" key="4">
    <source>
        <dbReference type="Proteomes" id="UP000324222"/>
    </source>
</evidence>
<keyword evidence="1" id="KW-0472">Membrane</keyword>
<gene>
    <name evidence="3" type="primary">RXFP1</name>
    <name evidence="3" type="ORF">E2C01_098916</name>
</gene>
<protein>
    <submittedName>
        <fullName evidence="3">Relaxin receptor 1</fullName>
    </submittedName>
</protein>